<dbReference type="Proteomes" id="UP000712157">
    <property type="component" value="Unassembled WGS sequence"/>
</dbReference>
<comment type="caution">
    <text evidence="4">The sequence shown here is derived from an EMBL/GenBank/DDBJ whole genome shotgun (WGS) entry which is preliminary data.</text>
</comment>
<name>A0A949JZ07_9FIRM</name>
<keyword evidence="2" id="KW-1133">Transmembrane helix</keyword>
<dbReference type="EMBL" id="JAHQCW010000012">
    <property type="protein sequence ID" value="MBU9736674.1"/>
    <property type="molecule type" value="Genomic_DNA"/>
</dbReference>
<sequence length="230" mass="24975">MYCTKCGAEITEGSSVCQNCGADTSYSGAEAGQDVYRQDNPASEGLTGGYPAQEPAPSPNKKKLGLILGAAGAAVVILIIIAALLLSGGKKDGYYNGVKWGTSMDDVMDKIEGKYELGKDGNTVVEYFTGFESLKTMEGGAQYIFQEGRLVAVYVILNVGGSDMDYDEAMRTTRKDLEKLYGDAKTDDIYSGMNIDYYQWETKKSDIALTGMDDILAIMYKDIRVENVEI</sequence>
<keyword evidence="2" id="KW-0812">Transmembrane</keyword>
<protein>
    <submittedName>
        <fullName evidence="4">Zinc ribbon domain-containing protein</fullName>
    </submittedName>
</protein>
<keyword evidence="2" id="KW-0472">Membrane</keyword>
<feature type="domain" description="Zinc-ribbon" evidence="3">
    <location>
        <begin position="2"/>
        <end position="22"/>
    </location>
</feature>
<dbReference type="Pfam" id="PF13240">
    <property type="entry name" value="Zn_Ribbon_1"/>
    <property type="match status" value="1"/>
</dbReference>
<evidence type="ECO:0000313" key="4">
    <source>
        <dbReference type="EMBL" id="MBU9736674.1"/>
    </source>
</evidence>
<evidence type="ECO:0000256" key="1">
    <source>
        <dbReference type="SAM" id="MobiDB-lite"/>
    </source>
</evidence>
<accession>A0A949JZ07</accession>
<dbReference type="RefSeq" id="WP_238721430.1">
    <property type="nucleotide sequence ID" value="NZ_JAHQCW010000012.1"/>
</dbReference>
<proteinExistence type="predicted"/>
<dbReference type="AlphaFoldDB" id="A0A949JZ07"/>
<feature type="transmembrane region" description="Helical" evidence="2">
    <location>
        <begin position="64"/>
        <end position="86"/>
    </location>
</feature>
<keyword evidence="5" id="KW-1185">Reference proteome</keyword>
<evidence type="ECO:0000313" key="5">
    <source>
        <dbReference type="Proteomes" id="UP000712157"/>
    </source>
</evidence>
<dbReference type="InterPro" id="IPR026870">
    <property type="entry name" value="Zinc_ribbon_dom"/>
</dbReference>
<feature type="region of interest" description="Disordered" evidence="1">
    <location>
        <begin position="38"/>
        <end position="58"/>
    </location>
</feature>
<gene>
    <name evidence="4" type="ORF">KTH89_08990</name>
</gene>
<organism evidence="4 5">
    <name type="scientific">Diplocloster agilis</name>
    <dbReference type="NCBI Taxonomy" id="2850323"/>
    <lineage>
        <taxon>Bacteria</taxon>
        <taxon>Bacillati</taxon>
        <taxon>Bacillota</taxon>
        <taxon>Clostridia</taxon>
        <taxon>Lachnospirales</taxon>
        <taxon>Lachnospiraceae</taxon>
        <taxon>Diplocloster</taxon>
    </lineage>
</organism>
<reference evidence="4" key="1">
    <citation type="submission" date="2021-06" db="EMBL/GenBank/DDBJ databases">
        <title>Description of novel taxa of the family Lachnospiraceae.</title>
        <authorList>
            <person name="Chaplin A.V."/>
            <person name="Sokolova S.R."/>
            <person name="Pikina A.P."/>
            <person name="Korzhanova M."/>
            <person name="Belova V."/>
            <person name="Korostin D."/>
            <person name="Efimov B.A."/>
        </authorList>
    </citation>
    <scope>NUCLEOTIDE SEQUENCE</scope>
    <source>
        <strain evidence="4">ASD5720</strain>
    </source>
</reference>
<evidence type="ECO:0000259" key="3">
    <source>
        <dbReference type="Pfam" id="PF13240"/>
    </source>
</evidence>
<evidence type="ECO:0000256" key="2">
    <source>
        <dbReference type="SAM" id="Phobius"/>
    </source>
</evidence>